<keyword evidence="2" id="KW-0808">Transferase</keyword>
<dbReference type="InterPro" id="IPR021130">
    <property type="entry name" value="PRib-ATP_PPHydrolase-like"/>
</dbReference>
<comment type="caution">
    <text evidence="2">The sequence shown here is derived from an EMBL/GenBank/DDBJ whole genome shotgun (WGS) entry which is preliminary data.</text>
</comment>
<dbReference type="InterPro" id="IPR033653">
    <property type="entry name" value="NTP-PPase_DR2231-like"/>
</dbReference>
<dbReference type="PANTHER" id="PTHR43441:SF10">
    <property type="entry name" value="ACETYLTRANSFERASE"/>
    <property type="match status" value="1"/>
</dbReference>
<reference evidence="3" key="1">
    <citation type="journal article" date="2019" name="Int. J. Syst. Evol. Microbiol.">
        <title>The Global Catalogue of Microorganisms (GCM) 10K type strain sequencing project: providing services to taxonomists for standard genome sequencing and annotation.</title>
        <authorList>
            <consortium name="The Broad Institute Genomics Platform"/>
            <consortium name="The Broad Institute Genome Sequencing Center for Infectious Disease"/>
            <person name="Wu L."/>
            <person name="Ma J."/>
        </authorList>
    </citation>
    <scope>NUCLEOTIDE SEQUENCE [LARGE SCALE GENOMIC DNA]</scope>
    <source>
        <strain evidence="3">CCUG 56698</strain>
    </source>
</reference>
<dbReference type="InterPro" id="IPR016181">
    <property type="entry name" value="Acyl_CoA_acyltransferase"/>
</dbReference>
<dbReference type="EMBL" id="JBHTEF010000001">
    <property type="protein sequence ID" value="MFC7580512.1"/>
    <property type="molecule type" value="Genomic_DNA"/>
</dbReference>
<dbReference type="Gene3D" id="1.10.3420.10">
    <property type="entry name" value="putative ntp pyrophosphohydrolase like domain"/>
    <property type="match status" value="1"/>
</dbReference>
<dbReference type="Gene3D" id="3.40.630.30">
    <property type="match status" value="1"/>
</dbReference>
<feature type="domain" description="N-acetyltransferase" evidence="1">
    <location>
        <begin position="13"/>
        <end position="171"/>
    </location>
</feature>
<dbReference type="InterPro" id="IPR000182">
    <property type="entry name" value="GNAT_dom"/>
</dbReference>
<name>A0ABW2SK70_9ACTO</name>
<dbReference type="Pfam" id="PF13302">
    <property type="entry name" value="Acetyltransf_3"/>
    <property type="match status" value="1"/>
</dbReference>
<gene>
    <name evidence="2" type="ORF">ACFQWG_04685</name>
</gene>
<evidence type="ECO:0000259" key="1">
    <source>
        <dbReference type="PROSITE" id="PS51186"/>
    </source>
</evidence>
<dbReference type="Pfam" id="PF01503">
    <property type="entry name" value="PRA-PH"/>
    <property type="match status" value="1"/>
</dbReference>
<dbReference type="SUPFAM" id="SSF55729">
    <property type="entry name" value="Acyl-CoA N-acyltransferases (Nat)"/>
    <property type="match status" value="1"/>
</dbReference>
<dbReference type="GO" id="GO:0016746">
    <property type="term" value="F:acyltransferase activity"/>
    <property type="evidence" value="ECO:0007669"/>
    <property type="project" value="UniProtKB-KW"/>
</dbReference>
<dbReference type="CDD" id="cd11530">
    <property type="entry name" value="NTP-PPase_DR2231_like"/>
    <property type="match status" value="1"/>
</dbReference>
<dbReference type="EC" id="2.3.1.-" evidence="2"/>
<sequence length="353" mass="38652">MSVEPFAVPGDRVRLVPLAPSDAEDVAVAVQDPEIPRWTTIRLPYSIDDARQWTVAAAGQWRDGSPHWSIRTADGDRLVGALTLFASGPSTWEVGYWMGSADRGRGYMTEAVRLATRTAFDELGAHRVQWKAIAGNWASWKPVWRAGYRREGVLRGLTDRSGAVFDHWSAAIVRGDLMQPAAPWDGPGAPGAEAAPALDPSRPQQLVAQFHRTYSMPDRLSEREAPTLGYPRLDMRMRLIAEEFSELVGAVYGPAARALVEDGYRRGADADDSTRDVVETADALADMVYVIYGMALESGIDLDAVLAEVQASNLSKLMPDGSVKLREDGKVLKGPNFFRPDIRRALGLPPQTP</sequence>
<dbReference type="PANTHER" id="PTHR43441">
    <property type="entry name" value="RIBOSOMAL-PROTEIN-SERINE ACETYLTRANSFERASE"/>
    <property type="match status" value="1"/>
</dbReference>
<evidence type="ECO:0000313" key="3">
    <source>
        <dbReference type="Proteomes" id="UP001596527"/>
    </source>
</evidence>
<organism evidence="2 3">
    <name type="scientific">Schaalia naturae</name>
    <dbReference type="NCBI Taxonomy" id="635203"/>
    <lineage>
        <taxon>Bacteria</taxon>
        <taxon>Bacillati</taxon>
        <taxon>Actinomycetota</taxon>
        <taxon>Actinomycetes</taxon>
        <taxon>Actinomycetales</taxon>
        <taxon>Actinomycetaceae</taxon>
        <taxon>Schaalia</taxon>
    </lineage>
</organism>
<protein>
    <submittedName>
        <fullName evidence="2">GNAT family N-acetyltransferase</fullName>
        <ecNumber evidence="2">2.3.1.-</ecNumber>
    </submittedName>
</protein>
<evidence type="ECO:0000313" key="2">
    <source>
        <dbReference type="EMBL" id="MFC7580512.1"/>
    </source>
</evidence>
<dbReference type="Proteomes" id="UP001596527">
    <property type="component" value="Unassembled WGS sequence"/>
</dbReference>
<keyword evidence="3" id="KW-1185">Reference proteome</keyword>
<dbReference type="InterPro" id="IPR023292">
    <property type="entry name" value="NTP_PyroPHydrolase-like_dom_sf"/>
</dbReference>
<dbReference type="RefSeq" id="WP_380972596.1">
    <property type="nucleotide sequence ID" value="NZ_JBHTEF010000001.1"/>
</dbReference>
<dbReference type="PROSITE" id="PS51186">
    <property type="entry name" value="GNAT"/>
    <property type="match status" value="1"/>
</dbReference>
<accession>A0ABW2SK70</accession>
<dbReference type="InterPro" id="IPR051908">
    <property type="entry name" value="Ribosomal_N-acetyltransferase"/>
</dbReference>
<keyword evidence="2" id="KW-0012">Acyltransferase</keyword>
<proteinExistence type="predicted"/>